<dbReference type="Gene3D" id="1.10.730.20">
    <property type="match status" value="1"/>
</dbReference>
<dbReference type="FunFam" id="3.40.50.620:FF:000111">
    <property type="entry name" value="Mitochondrial isoleucyl-tRNA synthetase"/>
    <property type="match status" value="1"/>
</dbReference>
<sequence>MDVPRRMMRLRWLSRRTEALYISPLRTLGASYATAAKKGGKKEQGKYQATLRLPQTPFSLRAFAKDREPRFRKATTENLYEWQRRHLGGDQRDFVLHDGPPYANGSLHMGHALNKILKDIILRFQVLQGRRVHYMPGWDCHGLPIEIKAVAEARAQGQTSMTPTQIRDTARKVALRELDNQREMFKQFGIMTDWSDSNCYRTLSFSYELAQLRLFAKCVERGLIYERFRPVYWSPSTQTALAEAEIEYDEHVSHSVYLRFRLEPSTSLRTLLGTLAEEPISMVVWTTTPWSLFGNMALTIKADAVYSIVRTSTNELLLVAQDLVSSLSSVSLGRDTKAPRTHLGALDEVLTLPGTALVGSTYRYPFMAPDAVRYITAADFVTTESGTGIVHSAPAHGQEDYEAWRDSGCLESYGITSPVDHRGAFAFDSKHGATPAIQDDIQSLEGLLALEEGTKKVLELLDKYGILLGEQLYTHSYPIDWRTKKPILTRATAQWFADLSQTLPDTNAALRDVHFVPPTGEHRLHSLVSRRSEWCISRQRAWGVPIPVVYDAETHTPLVSVDNVEHIIDVMASHGSTDAWWTLDAEAFVAPAHRVPGKSWYIKGDTLDVWFDSGSSWAVLQQALGEPLCTSEPCADVYLEGSDQHRGWFQSSLLTRVAVCGHGTKAPYANLVTHGFVVDESGRKMSKSIGNVIAPEAFLQGDPKKPKEFPALGTDVLRWWVAKADYTKDIPISTLIMKHVSDEVRKLRNTARFMLANLNDLPRESIPPLSPSTASLMDRYTMHELYKLERTCREAYRQFDFAQVTRSLLEFATKTLSSLYLDIVKDPLYAGSEADRQGILYVLDHVLHTMTTLLAPILPHLAEDIAWYRRGAQADPTPAEMETMPSFFQQGWRPVDVVWHDPALEAQAQALLRMRSDIFVLMTHCQKAGHIKASSETAVDIYLPSSHPLWAVCEAHQAQLPDLFQVSHVRLFPEEAAFHAHLRADRWSQSLTIHNTPIQLRMQASPQHKCPRCWKYHSDQPETLCARCDAVLSP</sequence>
<evidence type="ECO:0000256" key="7">
    <source>
        <dbReference type="ARBA" id="ARBA00022917"/>
    </source>
</evidence>
<dbReference type="GO" id="GO:0032543">
    <property type="term" value="P:mitochondrial translation"/>
    <property type="evidence" value="ECO:0007669"/>
    <property type="project" value="TreeGrafter"/>
</dbReference>
<evidence type="ECO:0000256" key="5">
    <source>
        <dbReference type="ARBA" id="ARBA00022741"/>
    </source>
</evidence>
<dbReference type="InterPro" id="IPR033708">
    <property type="entry name" value="Anticodon_Ile_BEm"/>
</dbReference>
<evidence type="ECO:0000259" key="14">
    <source>
        <dbReference type="Pfam" id="PF08264"/>
    </source>
</evidence>
<name>A0A0M8MYU9_9BASI</name>
<dbReference type="GO" id="GO:0004822">
    <property type="term" value="F:isoleucine-tRNA ligase activity"/>
    <property type="evidence" value="ECO:0007669"/>
    <property type="project" value="UniProtKB-EC"/>
</dbReference>
<dbReference type="PANTHER" id="PTHR42765">
    <property type="entry name" value="SOLEUCYL-TRNA SYNTHETASE"/>
    <property type="match status" value="1"/>
</dbReference>
<dbReference type="PANTHER" id="PTHR42765:SF1">
    <property type="entry name" value="ISOLEUCINE--TRNA LIGASE, MITOCHONDRIAL"/>
    <property type="match status" value="1"/>
</dbReference>
<dbReference type="Proteomes" id="UP000037751">
    <property type="component" value="Unassembled WGS sequence"/>
</dbReference>
<dbReference type="SUPFAM" id="SSF47323">
    <property type="entry name" value="Anticodon-binding domain of a subclass of class I aminoacyl-tRNA synthetases"/>
    <property type="match status" value="1"/>
</dbReference>
<accession>A0A0M8MYU9</accession>
<dbReference type="VEuPathDB" id="FungiDB:Malapachy_3580"/>
<evidence type="ECO:0000256" key="3">
    <source>
        <dbReference type="ARBA" id="ARBA00013165"/>
    </source>
</evidence>
<dbReference type="NCBIfam" id="TIGR00392">
    <property type="entry name" value="ileS"/>
    <property type="match status" value="1"/>
</dbReference>
<evidence type="ECO:0000256" key="11">
    <source>
        <dbReference type="ARBA" id="ARBA00068280"/>
    </source>
</evidence>
<keyword evidence="16" id="KW-1185">Reference proteome</keyword>
<dbReference type="PROSITE" id="PS00178">
    <property type="entry name" value="AA_TRNA_LIGASE_I"/>
    <property type="match status" value="1"/>
</dbReference>
<reference evidence="15 16" key="1">
    <citation type="submission" date="2015-07" db="EMBL/GenBank/DDBJ databases">
        <title>Draft Genome Sequence of Malassezia furfur CBS1878 and Malassezia pachydermatis CBS1879.</title>
        <authorList>
            <person name="Triana S."/>
            <person name="Ohm R."/>
            <person name="Gonzalez A."/>
            <person name="DeCock H."/>
            <person name="Restrepo S."/>
            <person name="Celis A."/>
        </authorList>
    </citation>
    <scope>NUCLEOTIDE SEQUENCE [LARGE SCALE GENOMIC DNA]</scope>
    <source>
        <strain evidence="15 16">CBS 1879</strain>
    </source>
</reference>
<evidence type="ECO:0000256" key="2">
    <source>
        <dbReference type="ARBA" id="ARBA00005594"/>
    </source>
</evidence>
<gene>
    <name evidence="15" type="ORF">Malapachy_3580</name>
</gene>
<evidence type="ECO:0000313" key="16">
    <source>
        <dbReference type="Proteomes" id="UP000037751"/>
    </source>
</evidence>
<evidence type="ECO:0000256" key="12">
    <source>
        <dbReference type="RuleBase" id="RU363035"/>
    </source>
</evidence>
<evidence type="ECO:0000259" key="13">
    <source>
        <dbReference type="Pfam" id="PF00133"/>
    </source>
</evidence>
<comment type="similarity">
    <text evidence="2 12">Belongs to the class-I aminoacyl-tRNA synthetase family.</text>
</comment>
<dbReference type="InterPro" id="IPR001412">
    <property type="entry name" value="aa-tRNA-synth_I_CS"/>
</dbReference>
<keyword evidence="7 12" id="KW-0648">Protein biosynthesis</keyword>
<dbReference type="InterPro" id="IPR014729">
    <property type="entry name" value="Rossmann-like_a/b/a_fold"/>
</dbReference>
<keyword evidence="4 12" id="KW-0436">Ligase</keyword>
<keyword evidence="5 12" id="KW-0547">Nucleotide-binding</keyword>
<dbReference type="Gene3D" id="3.40.50.620">
    <property type="entry name" value="HUPs"/>
    <property type="match status" value="2"/>
</dbReference>
<evidence type="ECO:0000256" key="6">
    <source>
        <dbReference type="ARBA" id="ARBA00022840"/>
    </source>
</evidence>
<dbReference type="InterPro" id="IPR050081">
    <property type="entry name" value="Ile-tRNA_ligase"/>
</dbReference>
<dbReference type="GO" id="GO:0002161">
    <property type="term" value="F:aminoacyl-tRNA deacylase activity"/>
    <property type="evidence" value="ECO:0007669"/>
    <property type="project" value="InterPro"/>
</dbReference>
<comment type="catalytic activity">
    <reaction evidence="10">
        <text>tRNA(Ile) + L-isoleucine + ATP = L-isoleucyl-tRNA(Ile) + AMP + diphosphate</text>
        <dbReference type="Rhea" id="RHEA:11060"/>
        <dbReference type="Rhea" id="RHEA-COMP:9666"/>
        <dbReference type="Rhea" id="RHEA-COMP:9695"/>
        <dbReference type="ChEBI" id="CHEBI:30616"/>
        <dbReference type="ChEBI" id="CHEBI:33019"/>
        <dbReference type="ChEBI" id="CHEBI:58045"/>
        <dbReference type="ChEBI" id="CHEBI:78442"/>
        <dbReference type="ChEBI" id="CHEBI:78528"/>
        <dbReference type="ChEBI" id="CHEBI:456215"/>
        <dbReference type="EC" id="6.1.1.5"/>
    </reaction>
</comment>
<dbReference type="GO" id="GO:0005739">
    <property type="term" value="C:mitochondrion"/>
    <property type="evidence" value="ECO:0007669"/>
    <property type="project" value="UniProtKB-SubCell"/>
</dbReference>
<evidence type="ECO:0000256" key="9">
    <source>
        <dbReference type="ARBA" id="ARBA00032665"/>
    </source>
</evidence>
<dbReference type="InterPro" id="IPR002301">
    <property type="entry name" value="Ile-tRNA-ligase"/>
</dbReference>
<comment type="caution">
    <text evidence="15">The sequence shown here is derived from an EMBL/GenBank/DDBJ whole genome shotgun (WGS) entry which is preliminary data.</text>
</comment>
<dbReference type="Pfam" id="PF00133">
    <property type="entry name" value="tRNA-synt_1"/>
    <property type="match status" value="1"/>
</dbReference>
<dbReference type="SUPFAM" id="SSF50677">
    <property type="entry name" value="ValRS/IleRS/LeuRS editing domain"/>
    <property type="match status" value="1"/>
</dbReference>
<evidence type="ECO:0000256" key="8">
    <source>
        <dbReference type="ARBA" id="ARBA00023146"/>
    </source>
</evidence>
<proteinExistence type="inferred from homology"/>
<dbReference type="GO" id="GO:0005524">
    <property type="term" value="F:ATP binding"/>
    <property type="evidence" value="ECO:0007669"/>
    <property type="project" value="UniProtKB-KW"/>
</dbReference>
<comment type="subcellular location">
    <subcellularLocation>
        <location evidence="1">Mitochondrion</location>
    </subcellularLocation>
</comment>
<dbReference type="RefSeq" id="XP_017994102.1">
    <property type="nucleotide sequence ID" value="XM_018138046.1"/>
</dbReference>
<dbReference type="GO" id="GO:0006428">
    <property type="term" value="P:isoleucyl-tRNA aminoacylation"/>
    <property type="evidence" value="ECO:0007669"/>
    <property type="project" value="InterPro"/>
</dbReference>
<evidence type="ECO:0000256" key="10">
    <source>
        <dbReference type="ARBA" id="ARBA00048359"/>
    </source>
</evidence>
<organism evidence="15 16">
    <name type="scientific">Malassezia pachydermatis</name>
    <dbReference type="NCBI Taxonomy" id="77020"/>
    <lineage>
        <taxon>Eukaryota</taxon>
        <taxon>Fungi</taxon>
        <taxon>Dikarya</taxon>
        <taxon>Basidiomycota</taxon>
        <taxon>Ustilaginomycotina</taxon>
        <taxon>Malasseziomycetes</taxon>
        <taxon>Malasseziales</taxon>
        <taxon>Malasseziaceae</taxon>
        <taxon>Malassezia</taxon>
    </lineage>
</organism>
<dbReference type="OrthoDB" id="10264412at2759"/>
<feature type="domain" description="Methionyl/Valyl/Leucyl/Isoleucyl-tRNA synthetase anticodon-binding" evidence="14">
    <location>
        <begin position="778"/>
        <end position="938"/>
    </location>
</feature>
<dbReference type="InterPro" id="IPR009080">
    <property type="entry name" value="tRNAsynth_Ia_anticodon-bd"/>
</dbReference>
<dbReference type="InterPro" id="IPR002300">
    <property type="entry name" value="aa-tRNA-synth_Ia"/>
</dbReference>
<dbReference type="EC" id="6.1.1.5" evidence="3"/>
<keyword evidence="8 12" id="KW-0030">Aminoacyl-tRNA synthetase</keyword>
<dbReference type="STRING" id="77020.A0A0M8MYU9"/>
<dbReference type="Pfam" id="PF08264">
    <property type="entry name" value="Anticodon_1"/>
    <property type="match status" value="1"/>
</dbReference>
<dbReference type="EMBL" id="LGAV01000001">
    <property type="protein sequence ID" value="KOS16470.1"/>
    <property type="molecule type" value="Genomic_DNA"/>
</dbReference>
<dbReference type="GO" id="GO:0000049">
    <property type="term" value="F:tRNA binding"/>
    <property type="evidence" value="ECO:0007669"/>
    <property type="project" value="InterPro"/>
</dbReference>
<evidence type="ECO:0000256" key="1">
    <source>
        <dbReference type="ARBA" id="ARBA00004173"/>
    </source>
</evidence>
<dbReference type="SUPFAM" id="SSF52374">
    <property type="entry name" value="Nucleotidylyl transferase"/>
    <property type="match status" value="1"/>
</dbReference>
<dbReference type="CDD" id="cd07960">
    <property type="entry name" value="Anticodon_Ia_Ile_BEm"/>
    <property type="match status" value="1"/>
</dbReference>
<feature type="domain" description="Aminoacyl-tRNA synthetase class Ia" evidence="13">
    <location>
        <begin position="75"/>
        <end position="732"/>
    </location>
</feature>
<dbReference type="AlphaFoldDB" id="A0A0M8MYU9"/>
<dbReference type="GeneID" id="28729922"/>
<evidence type="ECO:0000256" key="4">
    <source>
        <dbReference type="ARBA" id="ARBA00022598"/>
    </source>
</evidence>
<dbReference type="PRINTS" id="PR00984">
    <property type="entry name" value="TRNASYNTHILE"/>
</dbReference>
<keyword evidence="6 12" id="KW-0067">ATP-binding</keyword>
<dbReference type="Gene3D" id="3.90.740.10">
    <property type="entry name" value="Valyl/Leucyl/Isoleucyl-tRNA synthetase, editing domain"/>
    <property type="match status" value="1"/>
</dbReference>
<evidence type="ECO:0000313" key="15">
    <source>
        <dbReference type="EMBL" id="KOS16470.1"/>
    </source>
</evidence>
<protein>
    <recommendedName>
        <fullName evidence="11">Isoleucine--tRNA ligase, mitochondrial</fullName>
        <ecNumber evidence="3">6.1.1.5</ecNumber>
    </recommendedName>
    <alternativeName>
        <fullName evidence="9">Isoleucyl-tRNA synthetase</fullName>
    </alternativeName>
</protein>
<dbReference type="InterPro" id="IPR009008">
    <property type="entry name" value="Val/Leu/Ile-tRNA-synth_edit"/>
</dbReference>
<dbReference type="InterPro" id="IPR013155">
    <property type="entry name" value="M/V/L/I-tRNA-synth_anticd-bd"/>
</dbReference>